<keyword evidence="6 7" id="KW-0472">Membrane</keyword>
<dbReference type="PANTHER" id="PTHR30151:SF20">
    <property type="entry name" value="ABC TRANSPORTER PERMEASE PROTEIN HI_0355-RELATED"/>
    <property type="match status" value="1"/>
</dbReference>
<feature type="transmembrane region" description="Helical" evidence="7">
    <location>
        <begin position="64"/>
        <end position="83"/>
    </location>
</feature>
<organism evidence="9 10">
    <name type="scientific">Pseudorhodoferax soli</name>
    <dbReference type="NCBI Taxonomy" id="545864"/>
    <lineage>
        <taxon>Bacteria</taxon>
        <taxon>Pseudomonadati</taxon>
        <taxon>Pseudomonadota</taxon>
        <taxon>Betaproteobacteria</taxon>
        <taxon>Burkholderiales</taxon>
        <taxon>Comamonadaceae</taxon>
    </lineage>
</organism>
<evidence type="ECO:0000256" key="4">
    <source>
        <dbReference type="ARBA" id="ARBA00022692"/>
    </source>
</evidence>
<dbReference type="Pfam" id="PF00528">
    <property type="entry name" value="BPD_transp_1"/>
    <property type="match status" value="1"/>
</dbReference>
<dbReference type="GO" id="GO:0055085">
    <property type="term" value="P:transmembrane transport"/>
    <property type="evidence" value="ECO:0007669"/>
    <property type="project" value="InterPro"/>
</dbReference>
<dbReference type="InterPro" id="IPR000515">
    <property type="entry name" value="MetI-like"/>
</dbReference>
<accession>A0A368XRU8</accession>
<dbReference type="Gene3D" id="1.10.3720.10">
    <property type="entry name" value="MetI-like"/>
    <property type="match status" value="1"/>
</dbReference>
<evidence type="ECO:0000256" key="7">
    <source>
        <dbReference type="RuleBase" id="RU363032"/>
    </source>
</evidence>
<gene>
    <name evidence="9" type="ORF">DES41_105528</name>
</gene>
<evidence type="ECO:0000313" key="9">
    <source>
        <dbReference type="EMBL" id="RCW70585.1"/>
    </source>
</evidence>
<dbReference type="CDD" id="cd06261">
    <property type="entry name" value="TM_PBP2"/>
    <property type="match status" value="1"/>
</dbReference>
<evidence type="ECO:0000256" key="6">
    <source>
        <dbReference type="ARBA" id="ARBA00023136"/>
    </source>
</evidence>
<keyword evidence="5 7" id="KW-1133">Transmembrane helix</keyword>
<comment type="subcellular location">
    <subcellularLocation>
        <location evidence="1 7">Cell membrane</location>
        <topology evidence="1 7">Multi-pass membrane protein</topology>
    </subcellularLocation>
</comment>
<evidence type="ECO:0000256" key="3">
    <source>
        <dbReference type="ARBA" id="ARBA00022475"/>
    </source>
</evidence>
<dbReference type="RefSeq" id="WP_114469498.1">
    <property type="nucleotide sequence ID" value="NZ_QPJK01000005.1"/>
</dbReference>
<keyword evidence="2 7" id="KW-0813">Transport</keyword>
<keyword evidence="4 7" id="KW-0812">Transmembrane</keyword>
<feature type="transmembrane region" description="Helical" evidence="7">
    <location>
        <begin position="123"/>
        <end position="142"/>
    </location>
</feature>
<comment type="caution">
    <text evidence="9">The sequence shown here is derived from an EMBL/GenBank/DDBJ whole genome shotgun (WGS) entry which is preliminary data.</text>
</comment>
<dbReference type="PROSITE" id="PS50928">
    <property type="entry name" value="ABC_TM1"/>
    <property type="match status" value="1"/>
</dbReference>
<evidence type="ECO:0000256" key="2">
    <source>
        <dbReference type="ARBA" id="ARBA00022448"/>
    </source>
</evidence>
<evidence type="ECO:0000256" key="1">
    <source>
        <dbReference type="ARBA" id="ARBA00004651"/>
    </source>
</evidence>
<dbReference type="OrthoDB" id="9809660at2"/>
<feature type="transmembrane region" description="Helical" evidence="7">
    <location>
        <begin position="217"/>
        <end position="237"/>
    </location>
</feature>
<dbReference type="GO" id="GO:0005886">
    <property type="term" value="C:plasma membrane"/>
    <property type="evidence" value="ECO:0007669"/>
    <property type="project" value="UniProtKB-SubCell"/>
</dbReference>
<dbReference type="AlphaFoldDB" id="A0A368XRU8"/>
<dbReference type="EMBL" id="QPJK01000005">
    <property type="protein sequence ID" value="RCW70585.1"/>
    <property type="molecule type" value="Genomic_DNA"/>
</dbReference>
<name>A0A368XRU8_9BURK</name>
<dbReference type="InterPro" id="IPR035906">
    <property type="entry name" value="MetI-like_sf"/>
</dbReference>
<evidence type="ECO:0000313" key="10">
    <source>
        <dbReference type="Proteomes" id="UP000252884"/>
    </source>
</evidence>
<reference evidence="9 10" key="1">
    <citation type="submission" date="2018-07" db="EMBL/GenBank/DDBJ databases">
        <title>Genomic Encyclopedia of Type Strains, Phase IV (KMG-IV): sequencing the most valuable type-strain genomes for metagenomic binning, comparative biology and taxonomic classification.</title>
        <authorList>
            <person name="Goeker M."/>
        </authorList>
    </citation>
    <scope>NUCLEOTIDE SEQUENCE [LARGE SCALE GENOMIC DNA]</scope>
    <source>
        <strain evidence="9 10">DSM 21634</strain>
    </source>
</reference>
<dbReference type="SUPFAM" id="SSF161098">
    <property type="entry name" value="MetI-like"/>
    <property type="match status" value="1"/>
</dbReference>
<dbReference type="Proteomes" id="UP000252884">
    <property type="component" value="Unassembled WGS sequence"/>
</dbReference>
<dbReference type="PANTHER" id="PTHR30151">
    <property type="entry name" value="ALKANE SULFONATE ABC TRANSPORTER-RELATED, MEMBRANE SUBUNIT"/>
    <property type="match status" value="1"/>
</dbReference>
<comment type="similarity">
    <text evidence="7">Belongs to the binding-protein-dependent transport system permease family.</text>
</comment>
<sequence>MRTLDTWLPPAGIAFLLLLWEGSVRAFGISAFVLPPPTAVARSLWTGLSNGVYLQHAALTAGEALGGFVLALAAGVALGALIAELRWLEKALYPLLVALQAMPKVALAPLVIIWLGYGIQSKIVLAGLLGFFPILINTIAGLKSCDAGKVDVMRALGAGRWQTFRWVKLPNALPFVFAGINVAASFVVLGAVTGEFLGAKEGLGTLILLANNELDTAQIFSILLMLGLLGFVLYSAVRFAQRRLLAWAPAETIPST</sequence>
<proteinExistence type="inferred from homology"/>
<evidence type="ECO:0000259" key="8">
    <source>
        <dbReference type="PROSITE" id="PS50928"/>
    </source>
</evidence>
<keyword evidence="10" id="KW-1185">Reference proteome</keyword>
<keyword evidence="3" id="KW-1003">Cell membrane</keyword>
<evidence type="ECO:0000256" key="5">
    <source>
        <dbReference type="ARBA" id="ARBA00022989"/>
    </source>
</evidence>
<feature type="transmembrane region" description="Helical" evidence="7">
    <location>
        <begin position="95"/>
        <end position="117"/>
    </location>
</feature>
<protein>
    <submittedName>
        <fullName evidence="9">NitT/TauT family transport system permease protein</fullName>
    </submittedName>
</protein>
<feature type="transmembrane region" description="Helical" evidence="7">
    <location>
        <begin position="172"/>
        <end position="197"/>
    </location>
</feature>
<feature type="domain" description="ABC transmembrane type-1" evidence="8">
    <location>
        <begin position="57"/>
        <end position="241"/>
    </location>
</feature>